<accession>A0A1F7U7L5</accession>
<gene>
    <name evidence="3" type="ORF">A3D72_03610</name>
</gene>
<dbReference type="Gene3D" id="3.90.960.10">
    <property type="entry name" value="YbaK/aminoacyl-tRNA synthetase-associated domain"/>
    <property type="match status" value="1"/>
</dbReference>
<dbReference type="EMBL" id="MGDZ01000004">
    <property type="protein sequence ID" value="OGL74239.1"/>
    <property type="molecule type" value="Genomic_DNA"/>
</dbReference>
<name>A0A1F7U7L5_9BACT</name>
<reference evidence="3 4" key="1">
    <citation type="journal article" date="2016" name="Nat. Commun.">
        <title>Thousands of microbial genomes shed light on interconnected biogeochemical processes in an aquifer system.</title>
        <authorList>
            <person name="Anantharaman K."/>
            <person name="Brown C.T."/>
            <person name="Hug L.A."/>
            <person name="Sharon I."/>
            <person name="Castelle C.J."/>
            <person name="Probst A.J."/>
            <person name="Thomas B.C."/>
            <person name="Singh A."/>
            <person name="Wilkins M.J."/>
            <person name="Karaoz U."/>
            <person name="Brodie E.L."/>
            <person name="Williams K.H."/>
            <person name="Hubbard S.S."/>
            <person name="Banfield J.F."/>
        </authorList>
    </citation>
    <scope>NUCLEOTIDE SEQUENCE [LARGE SCALE GENOMIC DNA]</scope>
</reference>
<dbReference type="STRING" id="1802391.A3D72_03610"/>
<feature type="region of interest" description="Disordered" evidence="1">
    <location>
        <begin position="169"/>
        <end position="191"/>
    </location>
</feature>
<feature type="domain" description="YbaK/aminoacyl-tRNA synthetase-associated" evidence="2">
    <location>
        <begin position="23"/>
        <end position="148"/>
    </location>
</feature>
<dbReference type="PANTHER" id="PTHR30411:SF9">
    <property type="entry name" value="MULTIFUNCTIONAL SER_THR-TRNA DEACYLASE PROXP-Y"/>
    <property type="match status" value="1"/>
</dbReference>
<organism evidence="3 4">
    <name type="scientific">Candidatus Uhrbacteria bacterium RIFCSPHIGHO2_02_FULL_57_19</name>
    <dbReference type="NCBI Taxonomy" id="1802391"/>
    <lineage>
        <taxon>Bacteria</taxon>
        <taxon>Candidatus Uhriibacteriota</taxon>
    </lineage>
</organism>
<evidence type="ECO:0000259" key="2">
    <source>
        <dbReference type="Pfam" id="PF04073"/>
    </source>
</evidence>
<dbReference type="InterPro" id="IPR007214">
    <property type="entry name" value="YbaK/aa-tRNA-synth-assoc-dom"/>
</dbReference>
<dbReference type="CDD" id="cd04332">
    <property type="entry name" value="YbaK_like"/>
    <property type="match status" value="1"/>
</dbReference>
<evidence type="ECO:0000313" key="4">
    <source>
        <dbReference type="Proteomes" id="UP000176303"/>
    </source>
</evidence>
<dbReference type="PANTHER" id="PTHR30411">
    <property type="entry name" value="CYTOPLASMIC PROTEIN"/>
    <property type="match status" value="1"/>
</dbReference>
<proteinExistence type="predicted"/>
<dbReference type="SUPFAM" id="SSF55826">
    <property type="entry name" value="YbaK/ProRS associated domain"/>
    <property type="match status" value="1"/>
</dbReference>
<dbReference type="Proteomes" id="UP000176303">
    <property type="component" value="Unassembled WGS sequence"/>
</dbReference>
<dbReference type="AlphaFoldDB" id="A0A1F7U7L5"/>
<evidence type="ECO:0000256" key="1">
    <source>
        <dbReference type="SAM" id="MobiDB-lite"/>
    </source>
</evidence>
<evidence type="ECO:0000313" key="3">
    <source>
        <dbReference type="EMBL" id="OGL74239.1"/>
    </source>
</evidence>
<dbReference type="InterPro" id="IPR036754">
    <property type="entry name" value="YbaK/aa-tRNA-synt-asso_dom_sf"/>
</dbReference>
<sequence length="191" mass="21126">MSVSKKVLAYLDGKKVKYEVVPHRKVFTAYDLAQTLGEELNKIAKTLLVKVELPELKKSGKYYVVAVPASYRVDPAKIKKQLKAARVELAPERVFKQLGIEPGALSPFAGMHQLELLLDKTLLRTKKAIVRAGSLTESLRVAVKDLHKMEKAKVGVFGGKVAGLKLQVKVQKAKRKRGSGKGKKKGRKGKR</sequence>
<dbReference type="GO" id="GO:0002161">
    <property type="term" value="F:aminoacyl-tRNA deacylase activity"/>
    <property type="evidence" value="ECO:0007669"/>
    <property type="project" value="InterPro"/>
</dbReference>
<comment type="caution">
    <text evidence="3">The sequence shown here is derived from an EMBL/GenBank/DDBJ whole genome shotgun (WGS) entry which is preliminary data.</text>
</comment>
<dbReference type="Pfam" id="PF04073">
    <property type="entry name" value="tRNA_edit"/>
    <property type="match status" value="1"/>
</dbReference>
<protein>
    <recommendedName>
        <fullName evidence="2">YbaK/aminoacyl-tRNA synthetase-associated domain-containing protein</fullName>
    </recommendedName>
</protein>
<feature type="compositionally biased region" description="Basic residues" evidence="1">
    <location>
        <begin position="171"/>
        <end position="191"/>
    </location>
</feature>